<accession>A0ABR1Z886</accession>
<dbReference type="EMBL" id="JBBPBN010002393">
    <property type="protein sequence ID" value="KAK8476129.1"/>
    <property type="molecule type" value="Genomic_DNA"/>
</dbReference>
<gene>
    <name evidence="2" type="ORF">V6N11_030614</name>
</gene>
<evidence type="ECO:0000313" key="3">
    <source>
        <dbReference type="Proteomes" id="UP001396334"/>
    </source>
</evidence>
<name>A0ABR1Z886_9ROSI</name>
<protein>
    <submittedName>
        <fullName evidence="2">Uncharacterized protein</fullName>
    </submittedName>
</protein>
<evidence type="ECO:0000256" key="1">
    <source>
        <dbReference type="SAM" id="MobiDB-lite"/>
    </source>
</evidence>
<comment type="caution">
    <text evidence="2">The sequence shown here is derived from an EMBL/GenBank/DDBJ whole genome shotgun (WGS) entry which is preliminary data.</text>
</comment>
<proteinExistence type="predicted"/>
<dbReference type="Proteomes" id="UP001396334">
    <property type="component" value="Unassembled WGS sequence"/>
</dbReference>
<sequence length="87" mass="9484">MPISQAKPPLPTPTSSRITLPHALTPSPCRRVPSKFAFTQPCSGSTHRIGPASPPTCSYFGRLDVTRALDVQSRNQRLRSITGYFSS</sequence>
<evidence type="ECO:0000313" key="2">
    <source>
        <dbReference type="EMBL" id="KAK8476129.1"/>
    </source>
</evidence>
<organism evidence="2 3">
    <name type="scientific">Hibiscus sabdariffa</name>
    <name type="common">roselle</name>
    <dbReference type="NCBI Taxonomy" id="183260"/>
    <lineage>
        <taxon>Eukaryota</taxon>
        <taxon>Viridiplantae</taxon>
        <taxon>Streptophyta</taxon>
        <taxon>Embryophyta</taxon>
        <taxon>Tracheophyta</taxon>
        <taxon>Spermatophyta</taxon>
        <taxon>Magnoliopsida</taxon>
        <taxon>eudicotyledons</taxon>
        <taxon>Gunneridae</taxon>
        <taxon>Pentapetalae</taxon>
        <taxon>rosids</taxon>
        <taxon>malvids</taxon>
        <taxon>Malvales</taxon>
        <taxon>Malvaceae</taxon>
        <taxon>Malvoideae</taxon>
        <taxon>Hibiscus</taxon>
    </lineage>
</organism>
<keyword evidence="3" id="KW-1185">Reference proteome</keyword>
<reference evidence="2 3" key="1">
    <citation type="journal article" date="2024" name="G3 (Bethesda)">
        <title>Genome assembly of Hibiscus sabdariffa L. provides insights into metabolisms of medicinal natural products.</title>
        <authorList>
            <person name="Kim T."/>
        </authorList>
    </citation>
    <scope>NUCLEOTIDE SEQUENCE [LARGE SCALE GENOMIC DNA]</scope>
    <source>
        <strain evidence="2">TK-2024</strain>
        <tissue evidence="2">Old leaves</tissue>
    </source>
</reference>
<feature type="region of interest" description="Disordered" evidence="1">
    <location>
        <begin position="1"/>
        <end position="26"/>
    </location>
</feature>